<protein>
    <submittedName>
        <fullName evidence="3">Nicotinamidase-related amidase</fullName>
    </submittedName>
</protein>
<name>A0A7W8JDV9_9BACT</name>
<dbReference type="InterPro" id="IPR036380">
    <property type="entry name" value="Isochorismatase-like_sf"/>
</dbReference>
<organism evidence="3 4">
    <name type="scientific">Tunturiibacter lichenicola</name>
    <dbReference type="NCBI Taxonomy" id="2051959"/>
    <lineage>
        <taxon>Bacteria</taxon>
        <taxon>Pseudomonadati</taxon>
        <taxon>Acidobacteriota</taxon>
        <taxon>Terriglobia</taxon>
        <taxon>Terriglobales</taxon>
        <taxon>Acidobacteriaceae</taxon>
        <taxon>Tunturiibacter</taxon>
    </lineage>
</organism>
<dbReference type="InterPro" id="IPR000868">
    <property type="entry name" value="Isochorismatase-like_dom"/>
</dbReference>
<dbReference type="Proteomes" id="UP000569092">
    <property type="component" value="Unassembled WGS sequence"/>
</dbReference>
<proteinExistence type="predicted"/>
<dbReference type="PANTHER" id="PTHR43559">
    <property type="entry name" value="HYDROLASE YCAC-RELATED"/>
    <property type="match status" value="1"/>
</dbReference>
<accession>A0A7W8JDV9</accession>
<dbReference type="InterPro" id="IPR053152">
    <property type="entry name" value="Hydrolase_YcaC-like"/>
</dbReference>
<sequence>MRGQFTPENSALVLVDYQVGTLQLIRSSSSDVSLRNAVMLATAATKLKMPIVMTSSQEDHIQGPISPALQSAAPDAYKHRVKRVGIVNAWADPNFSGAMEATGRKNLIMGGVTTDICLVFPSISAVQLGYNVQAILDASGSSWGIQEEVTRQRMQQAGVVLTTTNTAIAELVQDWASPAGSELIKLLVGSAPMMQPAGASSILIPYGLSVLTLLGWVTIFSLVGGSANGSAIPGIWPNSREHSSTIHRGGIGADPGTGGLRSAAGVARLINNISKPPGV</sequence>
<evidence type="ECO:0000259" key="2">
    <source>
        <dbReference type="Pfam" id="PF00857"/>
    </source>
</evidence>
<keyword evidence="1" id="KW-0472">Membrane</keyword>
<dbReference type="PANTHER" id="PTHR43559:SF3">
    <property type="entry name" value="HYDROLASE YCAC-RELATED"/>
    <property type="match status" value="1"/>
</dbReference>
<dbReference type="EMBL" id="JACHDZ010000011">
    <property type="protein sequence ID" value="MBB5346221.1"/>
    <property type="molecule type" value="Genomic_DNA"/>
</dbReference>
<evidence type="ECO:0000313" key="4">
    <source>
        <dbReference type="Proteomes" id="UP000569092"/>
    </source>
</evidence>
<dbReference type="AlphaFoldDB" id="A0A7W8JDV9"/>
<dbReference type="Pfam" id="PF00857">
    <property type="entry name" value="Isochorismatase"/>
    <property type="match status" value="1"/>
</dbReference>
<reference evidence="3 4" key="1">
    <citation type="submission" date="2020-08" db="EMBL/GenBank/DDBJ databases">
        <title>Genomic Encyclopedia of Type Strains, Phase IV (KMG-V): Genome sequencing to study the core and pangenomes of soil and plant-associated prokaryotes.</title>
        <authorList>
            <person name="Whitman W."/>
        </authorList>
    </citation>
    <scope>NUCLEOTIDE SEQUENCE [LARGE SCALE GENOMIC DNA]</scope>
    <source>
        <strain evidence="3 4">M8US30</strain>
    </source>
</reference>
<evidence type="ECO:0000313" key="3">
    <source>
        <dbReference type="EMBL" id="MBB5346221.1"/>
    </source>
</evidence>
<feature type="domain" description="Isochorismatase-like" evidence="2">
    <location>
        <begin position="10"/>
        <end position="165"/>
    </location>
</feature>
<comment type="caution">
    <text evidence="3">The sequence shown here is derived from an EMBL/GenBank/DDBJ whole genome shotgun (WGS) entry which is preliminary data.</text>
</comment>
<feature type="transmembrane region" description="Helical" evidence="1">
    <location>
        <begin position="203"/>
        <end position="223"/>
    </location>
</feature>
<keyword evidence="1" id="KW-1133">Transmembrane helix</keyword>
<gene>
    <name evidence="3" type="ORF">HDF10_004231</name>
</gene>
<keyword evidence="1" id="KW-0812">Transmembrane</keyword>
<dbReference type="Gene3D" id="3.40.50.850">
    <property type="entry name" value="Isochorismatase-like"/>
    <property type="match status" value="1"/>
</dbReference>
<dbReference type="SUPFAM" id="SSF52499">
    <property type="entry name" value="Isochorismatase-like hydrolases"/>
    <property type="match status" value="1"/>
</dbReference>
<evidence type="ECO:0000256" key="1">
    <source>
        <dbReference type="SAM" id="Phobius"/>
    </source>
</evidence>